<dbReference type="EMBL" id="CAJFCV020000002">
    <property type="protein sequence ID" value="CAG9098047.1"/>
    <property type="molecule type" value="Genomic_DNA"/>
</dbReference>
<dbReference type="Proteomes" id="UP000659654">
    <property type="component" value="Unassembled WGS sequence"/>
</dbReference>
<keyword evidence="4" id="KW-1185">Reference proteome</keyword>
<dbReference type="OrthoDB" id="337270at2759"/>
<gene>
    <name evidence="1" type="ORF">BXYJ_LOCUS4225</name>
</gene>
<dbReference type="EMBL" id="CAJFDI010000002">
    <property type="protein sequence ID" value="CAD5215829.1"/>
    <property type="molecule type" value="Genomic_DNA"/>
</dbReference>
<reference evidence="2" key="2">
    <citation type="submission" date="2020-08" db="EMBL/GenBank/DDBJ databases">
        <authorList>
            <person name="Kikuchi T."/>
        </authorList>
    </citation>
    <scope>NUCLEOTIDE SEQUENCE</scope>
    <source>
        <strain evidence="1">Ka4C1</strain>
    </source>
</reference>
<dbReference type="Proteomes" id="UP000582659">
    <property type="component" value="Unassembled WGS sequence"/>
</dbReference>
<dbReference type="SMR" id="A0A1I7SVP7"/>
<organism evidence="3 5">
    <name type="scientific">Bursaphelenchus xylophilus</name>
    <name type="common">Pinewood nematode worm</name>
    <name type="synonym">Aphelenchoides xylophilus</name>
    <dbReference type="NCBI Taxonomy" id="6326"/>
    <lineage>
        <taxon>Eukaryota</taxon>
        <taxon>Metazoa</taxon>
        <taxon>Ecdysozoa</taxon>
        <taxon>Nematoda</taxon>
        <taxon>Chromadorea</taxon>
        <taxon>Rhabditida</taxon>
        <taxon>Tylenchina</taxon>
        <taxon>Tylenchomorpha</taxon>
        <taxon>Aphelenchoidea</taxon>
        <taxon>Aphelenchoididae</taxon>
        <taxon>Bursaphelenchus</taxon>
    </lineage>
</organism>
<proteinExistence type="predicted"/>
<dbReference type="AlphaFoldDB" id="A0A1I7SVP7"/>
<evidence type="ECO:0000313" key="1">
    <source>
        <dbReference type="EMBL" id="CAD5215829.1"/>
    </source>
</evidence>
<reference evidence="5" key="1">
    <citation type="submission" date="2016-11" db="UniProtKB">
        <authorList>
            <consortium name="WormBaseParasite"/>
        </authorList>
    </citation>
    <scope>IDENTIFICATION</scope>
</reference>
<dbReference type="Proteomes" id="UP000095284">
    <property type="component" value="Unplaced"/>
</dbReference>
<evidence type="ECO:0000313" key="5">
    <source>
        <dbReference type="WBParaSite" id="BXY_1712500.1"/>
    </source>
</evidence>
<dbReference type="InterPro" id="IPR036249">
    <property type="entry name" value="Thioredoxin-like_sf"/>
</dbReference>
<accession>A0A1I7SVP7</accession>
<dbReference type="SUPFAM" id="SSF52833">
    <property type="entry name" value="Thioredoxin-like"/>
    <property type="match status" value="1"/>
</dbReference>
<protein>
    <submittedName>
        <fullName evidence="1">(pine wood nematode) hypothetical protein</fullName>
    </submittedName>
</protein>
<sequence>MNQGTAGLIKFVPHFLQLKIGWTAGAPIAEGVERFVEECLPVIRHNNPHVQYSLYRTSTFCDPFLIGVYNFNRQRNRRLQWRTVEQVLAQVEEMAIGGDFRPGRKRGVNTRLPRGLEIWDSETKGHDVFEVYSKWKADPPPKDAIKSIQHPHLVHKPH</sequence>
<evidence type="ECO:0000313" key="4">
    <source>
        <dbReference type="Proteomes" id="UP000659654"/>
    </source>
</evidence>
<dbReference type="WBParaSite" id="BXY_1712500.1">
    <property type="protein sequence ID" value="BXY_1712500.1"/>
    <property type="gene ID" value="BXY_1712500"/>
</dbReference>
<dbReference type="eggNOG" id="ENOG502S2YY">
    <property type="taxonomic scope" value="Eukaryota"/>
</dbReference>
<evidence type="ECO:0000313" key="3">
    <source>
        <dbReference type="Proteomes" id="UP000095284"/>
    </source>
</evidence>
<name>A0A1I7SVP7_BURXY</name>
<dbReference type="Gene3D" id="3.40.30.10">
    <property type="entry name" value="Glutaredoxin"/>
    <property type="match status" value="1"/>
</dbReference>
<evidence type="ECO:0000313" key="2">
    <source>
        <dbReference type="EMBL" id="CAG9098047.1"/>
    </source>
</evidence>